<comment type="caution">
    <text evidence="3">The sequence shown here is derived from an EMBL/GenBank/DDBJ whole genome shotgun (WGS) entry which is preliminary data.</text>
</comment>
<dbReference type="EMBL" id="PITI01003386">
    <property type="protein sequence ID" value="TBT96769.1"/>
    <property type="molecule type" value="Genomic_DNA"/>
</dbReference>
<evidence type="ECO:0000313" key="4">
    <source>
        <dbReference type="Proteomes" id="UP000291404"/>
    </source>
</evidence>
<name>A0A4Q9KS58_9MICR</name>
<keyword evidence="4" id="KW-1185">Reference proteome</keyword>
<keyword evidence="2" id="KW-0472">Membrane</keyword>
<feature type="transmembrane region" description="Helical" evidence="2">
    <location>
        <begin position="88"/>
        <end position="110"/>
    </location>
</feature>
<evidence type="ECO:0000256" key="2">
    <source>
        <dbReference type="SAM" id="Phobius"/>
    </source>
</evidence>
<feature type="compositionally biased region" description="Basic and acidic residues" evidence="1">
    <location>
        <begin position="59"/>
        <end position="80"/>
    </location>
</feature>
<feature type="compositionally biased region" description="Low complexity" evidence="1">
    <location>
        <begin position="1"/>
        <end position="40"/>
    </location>
</feature>
<keyword evidence="2" id="KW-0812">Transmembrane</keyword>
<organism evidence="3 4">
    <name type="scientific">Hamiltosporidium magnivora</name>
    <dbReference type="NCBI Taxonomy" id="148818"/>
    <lineage>
        <taxon>Eukaryota</taxon>
        <taxon>Fungi</taxon>
        <taxon>Fungi incertae sedis</taxon>
        <taxon>Microsporidia</taxon>
        <taxon>Dubosqiidae</taxon>
        <taxon>Hamiltosporidium</taxon>
    </lineage>
</organism>
<gene>
    <name evidence="3" type="ORF">CWI36_3386p0020</name>
</gene>
<protein>
    <submittedName>
        <fullName evidence="3">Uncharacterized protein</fullName>
    </submittedName>
</protein>
<dbReference type="Proteomes" id="UP000291404">
    <property type="component" value="Unassembled WGS sequence"/>
</dbReference>
<feature type="compositionally biased region" description="Low complexity" evidence="1">
    <location>
        <begin position="48"/>
        <end position="57"/>
    </location>
</feature>
<feature type="region of interest" description="Disordered" evidence="1">
    <location>
        <begin position="1"/>
        <end position="80"/>
    </location>
</feature>
<accession>A0A4Q9KS58</accession>
<reference evidence="3 4" key="1">
    <citation type="submission" date="2017-12" db="EMBL/GenBank/DDBJ databases">
        <authorList>
            <person name="Pombert J.-F."/>
            <person name="Haag K.L."/>
            <person name="Ebert D."/>
        </authorList>
    </citation>
    <scope>NUCLEOTIDE SEQUENCE [LARGE SCALE GENOMIC DNA]</scope>
    <source>
        <strain evidence="3">BE-OM-2</strain>
    </source>
</reference>
<sequence>VTTPAQPITTPAQPITNPVTTPAQPITTPITTPGQPINTPKQPPQPINIPKQPGQPIAEKQKKLSKPEKAEESSEKVKKKGEWDIGKVVLIIILSVSSLVAVSGLGYWIYITHIK</sequence>
<dbReference type="AlphaFoldDB" id="A0A4Q9KS58"/>
<dbReference type="VEuPathDB" id="MicrosporidiaDB:CWI36_3386p0020"/>
<evidence type="ECO:0000256" key="1">
    <source>
        <dbReference type="SAM" id="MobiDB-lite"/>
    </source>
</evidence>
<evidence type="ECO:0000313" key="3">
    <source>
        <dbReference type="EMBL" id="TBT96769.1"/>
    </source>
</evidence>
<keyword evidence="2" id="KW-1133">Transmembrane helix</keyword>
<feature type="non-terminal residue" evidence="3">
    <location>
        <position position="1"/>
    </location>
</feature>
<proteinExistence type="predicted"/>